<keyword evidence="10" id="KW-1185">Reference proteome</keyword>
<feature type="transmembrane region" description="Helical" evidence="7">
    <location>
        <begin position="300"/>
        <end position="319"/>
    </location>
</feature>
<feature type="transmembrane region" description="Helical" evidence="7">
    <location>
        <begin position="46"/>
        <end position="70"/>
    </location>
</feature>
<feature type="transmembrane region" description="Helical" evidence="7">
    <location>
        <begin position="471"/>
        <end position="490"/>
    </location>
</feature>
<dbReference type="PANTHER" id="PTHR42718">
    <property type="entry name" value="MAJOR FACILITATOR SUPERFAMILY MULTIDRUG TRANSPORTER MFSC"/>
    <property type="match status" value="1"/>
</dbReference>
<feature type="transmembrane region" description="Helical" evidence="7">
    <location>
        <begin position="364"/>
        <end position="388"/>
    </location>
</feature>
<feature type="transmembrane region" description="Helical" evidence="7">
    <location>
        <begin position="200"/>
        <end position="220"/>
    </location>
</feature>
<evidence type="ECO:0000256" key="5">
    <source>
        <dbReference type="ARBA" id="ARBA00022989"/>
    </source>
</evidence>
<protein>
    <submittedName>
        <fullName evidence="9">MFS transporter</fullName>
    </submittedName>
</protein>
<keyword evidence="3" id="KW-1003">Cell membrane</keyword>
<dbReference type="CDD" id="cd17321">
    <property type="entry name" value="MFS_MMR_MDR_like"/>
    <property type="match status" value="1"/>
</dbReference>
<feature type="transmembrane region" description="Helical" evidence="7">
    <location>
        <begin position="262"/>
        <end position="279"/>
    </location>
</feature>
<evidence type="ECO:0000256" key="3">
    <source>
        <dbReference type="ARBA" id="ARBA00022475"/>
    </source>
</evidence>
<dbReference type="SUPFAM" id="SSF103473">
    <property type="entry name" value="MFS general substrate transporter"/>
    <property type="match status" value="1"/>
</dbReference>
<dbReference type="NCBIfam" id="TIGR00711">
    <property type="entry name" value="efflux_EmrB"/>
    <property type="match status" value="1"/>
</dbReference>
<dbReference type="PRINTS" id="PR01036">
    <property type="entry name" value="TCRTETB"/>
</dbReference>
<dbReference type="EMBL" id="SSOB01000002">
    <property type="protein sequence ID" value="THF84259.1"/>
    <property type="molecule type" value="Genomic_DNA"/>
</dbReference>
<evidence type="ECO:0000259" key="8">
    <source>
        <dbReference type="PROSITE" id="PS50850"/>
    </source>
</evidence>
<accession>A0A4V3WGL0</accession>
<feature type="transmembrane region" description="Helical" evidence="7">
    <location>
        <begin position="141"/>
        <end position="162"/>
    </location>
</feature>
<dbReference type="InterPro" id="IPR036259">
    <property type="entry name" value="MFS_trans_sf"/>
</dbReference>
<dbReference type="Pfam" id="PF07690">
    <property type="entry name" value="MFS_1"/>
    <property type="match status" value="1"/>
</dbReference>
<feature type="transmembrane region" description="Helical" evidence="7">
    <location>
        <begin position="169"/>
        <end position="188"/>
    </location>
</feature>
<dbReference type="Gene3D" id="1.20.1720.10">
    <property type="entry name" value="Multidrug resistance protein D"/>
    <property type="match status" value="1"/>
</dbReference>
<keyword evidence="5 7" id="KW-1133">Transmembrane helix</keyword>
<feature type="transmembrane region" description="Helical" evidence="7">
    <location>
        <begin position="394"/>
        <end position="418"/>
    </location>
</feature>
<dbReference type="GO" id="GO:0005886">
    <property type="term" value="C:plasma membrane"/>
    <property type="evidence" value="ECO:0007669"/>
    <property type="project" value="UniProtKB-SubCell"/>
</dbReference>
<dbReference type="Proteomes" id="UP000310636">
    <property type="component" value="Unassembled WGS sequence"/>
</dbReference>
<comment type="subcellular location">
    <subcellularLocation>
        <location evidence="1">Cell membrane</location>
        <topology evidence="1">Multi-pass membrane protein</topology>
    </subcellularLocation>
</comment>
<feature type="transmembrane region" description="Helical" evidence="7">
    <location>
        <begin position="82"/>
        <end position="100"/>
    </location>
</feature>
<evidence type="ECO:0000256" key="4">
    <source>
        <dbReference type="ARBA" id="ARBA00022692"/>
    </source>
</evidence>
<feature type="transmembrane region" description="Helical" evidence="7">
    <location>
        <begin position="232"/>
        <end position="250"/>
    </location>
</feature>
<evidence type="ECO:0000313" key="9">
    <source>
        <dbReference type="EMBL" id="THF84259.1"/>
    </source>
</evidence>
<dbReference type="Gene3D" id="1.20.1250.20">
    <property type="entry name" value="MFS general substrate transporter like domains"/>
    <property type="match status" value="1"/>
</dbReference>
<evidence type="ECO:0000256" key="1">
    <source>
        <dbReference type="ARBA" id="ARBA00004651"/>
    </source>
</evidence>
<dbReference type="OrthoDB" id="2321349at2"/>
<dbReference type="GO" id="GO:0022857">
    <property type="term" value="F:transmembrane transporter activity"/>
    <property type="evidence" value="ECO:0007669"/>
    <property type="project" value="InterPro"/>
</dbReference>
<evidence type="ECO:0000256" key="7">
    <source>
        <dbReference type="SAM" id="Phobius"/>
    </source>
</evidence>
<proteinExistence type="predicted"/>
<feature type="domain" description="Major facilitator superfamily (MFS) profile" evidence="8">
    <location>
        <begin position="46"/>
        <end position="494"/>
    </location>
</feature>
<reference evidence="9 10" key="1">
    <citation type="submission" date="2019-04" db="EMBL/GenBank/DDBJ databases">
        <title>Cohnella sp. nov. isolated from preserved vegetables.</title>
        <authorList>
            <person name="Lin S.-Y."/>
            <person name="Hung M.-H."/>
            <person name="Young C.-C."/>
        </authorList>
    </citation>
    <scope>NUCLEOTIDE SEQUENCE [LARGE SCALE GENOMIC DNA]</scope>
    <source>
        <strain evidence="9 10">CC-MHH1044</strain>
    </source>
</reference>
<dbReference type="AlphaFoldDB" id="A0A4V3WGL0"/>
<name>A0A4V3WGL0_9BACL</name>
<dbReference type="PANTHER" id="PTHR42718:SF42">
    <property type="entry name" value="EXPORT PROTEIN"/>
    <property type="match status" value="1"/>
</dbReference>
<evidence type="ECO:0000256" key="6">
    <source>
        <dbReference type="ARBA" id="ARBA00023136"/>
    </source>
</evidence>
<dbReference type="InterPro" id="IPR020846">
    <property type="entry name" value="MFS_dom"/>
</dbReference>
<gene>
    <name evidence="9" type="ORF">E6C55_02905</name>
</gene>
<organism evidence="9 10">
    <name type="scientific">Cohnella fermenti</name>
    <dbReference type="NCBI Taxonomy" id="2565925"/>
    <lineage>
        <taxon>Bacteria</taxon>
        <taxon>Bacillati</taxon>
        <taxon>Bacillota</taxon>
        <taxon>Bacilli</taxon>
        <taxon>Bacillales</taxon>
        <taxon>Paenibacillaceae</taxon>
        <taxon>Cohnella</taxon>
    </lineage>
</organism>
<evidence type="ECO:0000256" key="2">
    <source>
        <dbReference type="ARBA" id="ARBA00022448"/>
    </source>
</evidence>
<dbReference type="InterPro" id="IPR011701">
    <property type="entry name" value="MFS"/>
</dbReference>
<keyword evidence="2" id="KW-0813">Transport</keyword>
<dbReference type="InterPro" id="IPR004638">
    <property type="entry name" value="EmrB-like"/>
</dbReference>
<feature type="transmembrane region" description="Helical" evidence="7">
    <location>
        <begin position="339"/>
        <end position="357"/>
    </location>
</feature>
<feature type="transmembrane region" description="Helical" evidence="7">
    <location>
        <begin position="112"/>
        <end position="129"/>
    </location>
</feature>
<evidence type="ECO:0000313" key="10">
    <source>
        <dbReference type="Proteomes" id="UP000310636"/>
    </source>
</evidence>
<keyword evidence="6 7" id="KW-0472">Membrane</keyword>
<feature type="transmembrane region" description="Helical" evidence="7">
    <location>
        <begin position="439"/>
        <end position="459"/>
    </location>
</feature>
<sequence length="510" mass="53809">MRRLGGRRRVIGRRALFFWVLIYLSINNNVKECGGTMVSTAYRIRLMVITCIALFMAMLDNLVVGVALPSIQAEFNAGMSDLQWFLNAYTLAFAVLLIPFSMLGERLGRKRMFLAGVVLFTLGSLAAALSDSSMQLTLARALQGVGAAAIMPISLTLVSSAFPPEKRAAAIGIWSGISGLGLSIGPLVGGAIIEGAPWEMIFWVNVPFGVLAVLFGLKWLKESKGESRPVDPVGIALLGAGLFGLVYGLVRGNDEGWGEFGVWGPIAGGALLLLAFYGWERGRKRPFIQLSQFRNRTYSAYLMAGFWLNAGIFGAIFLLTLFLQQAQGYSALGAGVREMVWTACTMVAAPLAGLVIGRFGSKNVLLIGILLQMAALLGFALVIMSQGAVFPFGYIVPMMMAAGVGMGLSFTPLSHGLLSSVPDSAAGEASGLSNAARELGGVFGVAIGGLVFARGGVVATPNDFGDHLVPTLFVLTAMLAAAILSVALLAKKSRRAEKARARASVAGTEA</sequence>
<comment type="caution">
    <text evidence="9">The sequence shown here is derived from an EMBL/GenBank/DDBJ whole genome shotgun (WGS) entry which is preliminary data.</text>
</comment>
<keyword evidence="4 7" id="KW-0812">Transmembrane</keyword>
<dbReference type="PROSITE" id="PS50850">
    <property type="entry name" value="MFS"/>
    <property type="match status" value="1"/>
</dbReference>